<dbReference type="Proteomes" id="UP000008143">
    <property type="component" value="Chromosome 5"/>
</dbReference>
<evidence type="ECO:0000313" key="21">
    <source>
        <dbReference type="Proteomes" id="UP000008143"/>
    </source>
</evidence>
<dbReference type="Gene3D" id="2.60.40.10">
    <property type="entry name" value="Immunoglobulins"/>
    <property type="match status" value="3"/>
</dbReference>
<dbReference type="RefSeq" id="XP_012818247.1">
    <property type="nucleotide sequence ID" value="XM_012962793.3"/>
</dbReference>
<evidence type="ECO:0000259" key="18">
    <source>
        <dbReference type="PROSITE" id="PS50104"/>
    </source>
</evidence>
<evidence type="ECO:0000256" key="2">
    <source>
        <dbReference type="ARBA" id="ARBA00009752"/>
    </source>
</evidence>
<feature type="domain" description="Ig-like" evidence="19">
    <location>
        <begin position="146"/>
        <end position="228"/>
    </location>
</feature>
<dbReference type="SUPFAM" id="SSF52200">
    <property type="entry name" value="Toll/Interleukin receptor TIR domain"/>
    <property type="match status" value="1"/>
</dbReference>
<keyword evidence="8" id="KW-0520">NAD</keyword>
<evidence type="ECO:0000313" key="23">
    <source>
        <dbReference type="RefSeq" id="XP_031757420.1"/>
    </source>
</evidence>
<keyword evidence="13" id="KW-0395">Inflammatory response</keyword>
<sequence>MKLGFLLCCLCVFTAPTCSTSERCDDWGVDTMKLIQAYEGEPARIRCPLFQDFLKHNYSTAHSAGLTLMWYWTGQGKDLEEPVNIRLPNNRIIKDKDTLWFRPAIINDTGNYTCMLRNTTFCSRVAFPLEVVRKDADSCVSQAVKPEVVELPLEHTERLPCPDTDGFFPVNVTPSVTWYKDCISENFYERLPQGLNLTFIVVRSNYQGNYTCIVTYEDSGKIYNLTRTSEVKVVGPPEDEKPPSMTTPNAKTLYEFAAGEEMLLSCEVFCPFVRNSRNDVWWTVDGKKLEENTERIIITESVNEQLGGAKTIKVSLSIKQVTVEELKRNYTCAARNSLGEVSRQAPVKEKVGTPRYITELACGLGATLFLVVCLIIVYHVYWLEMVLFYRAHFGTDETIGDGKEYDVYVSYARNAEEEEFVLVTLRGVLENEFGYKLCIFDRDSLPGGNTMEAVFEFIQRSRRMIVVLSPDYLTDKSISMLEFKLGMVCQNSICTSLIIVEYRPLQGTHTTIAKLKETIPFVRWEGESSRRNNSKFWKALRLALPLRSLTTRSSWNESCSSQSDISLDQIQKKKRRLKGELVTPSTIQSTKDKNTPQGSKVKSKNGPRGAKACQCCVTYCDSENRLRSKCSAGAKPKWETHLCKPVTYRNKTHWVQNGTTQQPPAPPPVSAFTLQQFTDLSNNNSDFYVL</sequence>
<evidence type="ECO:0000256" key="4">
    <source>
        <dbReference type="ARBA" id="ARBA00022729"/>
    </source>
</evidence>
<dbReference type="FunFam" id="3.40.50.10140:FF:000002">
    <property type="entry name" value="Interleukin 1 receptor accessory protein"/>
    <property type="match status" value="1"/>
</dbReference>
<reference evidence="20" key="1">
    <citation type="journal article" date="2010" name="Science">
        <title>The genome of the Western clawed frog Xenopus tropicalis.</title>
        <authorList>
            <person name="Hellsten U."/>
            <person name="Harland R.M."/>
            <person name="Gilchrist M.J."/>
            <person name="Hendrix D."/>
            <person name="Jurka J."/>
            <person name="Kapitonov V."/>
            <person name="Ovcharenko I."/>
            <person name="Putnam N.H."/>
            <person name="Shu S."/>
            <person name="Taher L."/>
            <person name="Blitz I.L."/>
            <person name="Blumberg B."/>
            <person name="Dichmann D.S."/>
            <person name="Dubchak I."/>
            <person name="Amaya E."/>
            <person name="Detter J.C."/>
            <person name="Fletcher R."/>
            <person name="Gerhard D.S."/>
            <person name="Goodstein D."/>
            <person name="Graves T."/>
            <person name="Grigoriev I.V."/>
            <person name="Grimwood J."/>
            <person name="Kawashima T."/>
            <person name="Lindquist E."/>
            <person name="Lucas S.M."/>
            <person name="Mead P.E."/>
            <person name="Mitros T."/>
            <person name="Ogino H."/>
            <person name="Ohta Y."/>
            <person name="Poliakov A.V."/>
            <person name="Pollet N."/>
            <person name="Robert J."/>
            <person name="Salamov A."/>
            <person name="Sater A.K."/>
            <person name="Schmutz J."/>
            <person name="Terry A."/>
            <person name="Vize P.D."/>
            <person name="Warren W.C."/>
            <person name="Wells D."/>
            <person name="Wills A."/>
            <person name="Wilson R.K."/>
            <person name="Zimmerman L.B."/>
            <person name="Zorn A.M."/>
            <person name="Grainger R."/>
            <person name="Grammer T."/>
            <person name="Khokha M.K."/>
            <person name="Richardson P.M."/>
            <person name="Rokhsar D.S."/>
        </authorList>
    </citation>
    <scope>NUCLEOTIDE SEQUENCE [LARGE SCALE GENOMIC DNA]</scope>
    <source>
        <strain evidence="20">Nigerian</strain>
    </source>
</reference>
<evidence type="ECO:0000256" key="7">
    <source>
        <dbReference type="ARBA" id="ARBA00022989"/>
    </source>
</evidence>
<dbReference type="FunFam" id="2.60.40.10:FF:000634">
    <property type="entry name" value="Interleukin 1 receptor accessory protein"/>
    <property type="match status" value="1"/>
</dbReference>
<evidence type="ECO:0000256" key="10">
    <source>
        <dbReference type="ARBA" id="ARBA00023157"/>
    </source>
</evidence>
<feature type="chain" id="PRO_5044633993" evidence="17">
    <location>
        <begin position="20"/>
        <end position="690"/>
    </location>
</feature>
<evidence type="ECO:0000256" key="13">
    <source>
        <dbReference type="ARBA" id="ARBA00023198"/>
    </source>
</evidence>
<evidence type="ECO:0000256" key="11">
    <source>
        <dbReference type="ARBA" id="ARBA00023170"/>
    </source>
</evidence>
<evidence type="ECO:0000256" key="6">
    <source>
        <dbReference type="ARBA" id="ARBA00022801"/>
    </source>
</evidence>
<dbReference type="Bgee" id="ENSXETG00000015044">
    <property type="expression patterns" value="Expressed in brain and 7 other cell types or tissues"/>
</dbReference>
<dbReference type="GeneID" id="100216065"/>
<evidence type="ECO:0000256" key="12">
    <source>
        <dbReference type="ARBA" id="ARBA00023180"/>
    </source>
</evidence>
<comment type="similarity">
    <text evidence="2">Belongs to the interleukin-1 receptor family.</text>
</comment>
<dbReference type="RefSeq" id="XP_031757420.1">
    <property type="nucleotide sequence ID" value="XM_031901560.1"/>
</dbReference>
<feature type="region of interest" description="Disordered" evidence="15">
    <location>
        <begin position="576"/>
        <end position="607"/>
    </location>
</feature>
<keyword evidence="3 16" id="KW-0812">Transmembrane</keyword>
<dbReference type="PROSITE" id="PS50104">
    <property type="entry name" value="TIR"/>
    <property type="match status" value="1"/>
</dbReference>
<evidence type="ECO:0000313" key="22">
    <source>
        <dbReference type="RefSeq" id="XP_012818247.1"/>
    </source>
</evidence>
<dbReference type="AlphaFoldDB" id="A0A6I8QZN1"/>
<dbReference type="Ensembl" id="ENSXETT00000092065">
    <property type="protein sequence ID" value="ENSXETP00000074559"/>
    <property type="gene ID" value="ENSXETG00000015044"/>
</dbReference>
<keyword evidence="10" id="KW-1015">Disulfide bond</keyword>
<dbReference type="PRINTS" id="PR01536">
    <property type="entry name" value="INTRLKN1R12F"/>
</dbReference>
<dbReference type="GO" id="GO:0006954">
    <property type="term" value="P:inflammatory response"/>
    <property type="evidence" value="ECO:0007669"/>
    <property type="project" value="UniProtKB-KW"/>
</dbReference>
<dbReference type="GO" id="GO:0009986">
    <property type="term" value="C:cell surface"/>
    <property type="evidence" value="ECO:0000318"/>
    <property type="project" value="GO_Central"/>
</dbReference>
<dbReference type="AGR" id="Xenbase:XB-GENE-492428"/>
<dbReference type="GO" id="GO:0016787">
    <property type="term" value="F:hydrolase activity"/>
    <property type="evidence" value="ECO:0007669"/>
    <property type="project" value="UniProtKB-KW"/>
</dbReference>
<dbReference type="Pfam" id="PF01582">
    <property type="entry name" value="TIR"/>
    <property type="match status" value="1"/>
</dbReference>
<evidence type="ECO:0000256" key="9">
    <source>
        <dbReference type="ARBA" id="ARBA00023136"/>
    </source>
</evidence>
<evidence type="ECO:0000256" key="17">
    <source>
        <dbReference type="SAM" id="SignalP"/>
    </source>
</evidence>
<feature type="domain" description="TIR" evidence="18">
    <location>
        <begin position="403"/>
        <end position="544"/>
    </location>
</feature>
<dbReference type="PROSITE" id="PS50835">
    <property type="entry name" value="IG_LIKE"/>
    <property type="match status" value="3"/>
</dbReference>
<dbReference type="GO" id="GO:0019221">
    <property type="term" value="P:cytokine-mediated signaling pathway"/>
    <property type="evidence" value="ECO:0000318"/>
    <property type="project" value="GO_Central"/>
</dbReference>
<reference evidence="20" key="2">
    <citation type="submission" date="2020-05" db="UniProtKB">
        <authorList>
            <consortium name="Ensembl"/>
        </authorList>
    </citation>
    <scope>IDENTIFICATION</scope>
</reference>
<dbReference type="OrthoDB" id="9166379at2759"/>
<proteinExistence type="inferred from homology"/>
<keyword evidence="14" id="KW-0393">Immunoglobulin domain</keyword>
<keyword evidence="7 16" id="KW-1133">Transmembrane helix</keyword>
<dbReference type="SMART" id="SM00409">
    <property type="entry name" value="IG"/>
    <property type="match status" value="3"/>
</dbReference>
<dbReference type="GeneTree" id="ENSGT01150000286976"/>
<dbReference type="SMART" id="SM00255">
    <property type="entry name" value="TIR"/>
    <property type="match status" value="1"/>
</dbReference>
<dbReference type="PANTHER" id="PTHR11890">
    <property type="entry name" value="INTERLEUKIN-1 RECEPTOR FAMILY MEMBER"/>
    <property type="match status" value="1"/>
</dbReference>
<comment type="subcellular location">
    <subcellularLocation>
        <location evidence="1">Membrane</location>
        <topology evidence="1">Single-pass type I membrane protein</topology>
    </subcellularLocation>
</comment>
<keyword evidence="5" id="KW-0677">Repeat</keyword>
<dbReference type="FunFam" id="2.60.40.10:FF:000462">
    <property type="entry name" value="Interleukin 1 receptor accessory protein"/>
    <property type="match status" value="1"/>
</dbReference>
<dbReference type="PRINTS" id="PR01537">
    <property type="entry name" value="INTRLKN1R1F"/>
</dbReference>
<feature type="compositionally biased region" description="Polar residues" evidence="15">
    <location>
        <begin position="583"/>
        <end position="600"/>
    </location>
</feature>
<reference evidence="22 23" key="3">
    <citation type="submission" date="2025-04" db="UniProtKB">
        <authorList>
            <consortium name="RefSeq"/>
        </authorList>
    </citation>
    <scope>IDENTIFICATION</scope>
    <source>
        <strain evidence="22 23">Nigerian</strain>
        <tissue evidence="22 23">Liver and blood</tissue>
    </source>
</reference>
<gene>
    <name evidence="20 22 23 24" type="primary">il1rap</name>
    <name evidence="22 23" type="synonym">il-1racp</name>
    <name evidence="22 23" type="synonym">il-racp</name>
    <name evidence="22 23" type="synonym">il1r3</name>
</gene>
<evidence type="ECO:0000256" key="3">
    <source>
        <dbReference type="ARBA" id="ARBA00022692"/>
    </source>
</evidence>
<dbReference type="SUPFAM" id="SSF48726">
    <property type="entry name" value="Immunoglobulin"/>
    <property type="match status" value="2"/>
</dbReference>
<dbReference type="Reactome" id="R-XTR-9020702">
    <property type="pathway name" value="Interleukin-1 signaling"/>
</dbReference>
<dbReference type="GO" id="GO:0005886">
    <property type="term" value="C:plasma membrane"/>
    <property type="evidence" value="ECO:0000318"/>
    <property type="project" value="GO_Central"/>
</dbReference>
<evidence type="ECO:0000256" key="16">
    <source>
        <dbReference type="SAM" id="Phobius"/>
    </source>
</evidence>
<dbReference type="PANTHER" id="PTHR11890:SF20">
    <property type="entry name" value="INTERLEUKIN-1 RECEPTOR ACCESSORY PROTEIN"/>
    <property type="match status" value="1"/>
</dbReference>
<keyword evidence="11 22" id="KW-0675">Receptor</keyword>
<dbReference type="Gene3D" id="3.40.50.10140">
    <property type="entry name" value="Toll/interleukin-1 receptor homology (TIR) domain"/>
    <property type="match status" value="1"/>
</dbReference>
<organism evidence="20">
    <name type="scientific">Xenopus tropicalis</name>
    <name type="common">Western clawed frog</name>
    <name type="synonym">Silurana tropicalis</name>
    <dbReference type="NCBI Taxonomy" id="8364"/>
    <lineage>
        <taxon>Eukaryota</taxon>
        <taxon>Metazoa</taxon>
        <taxon>Chordata</taxon>
        <taxon>Craniata</taxon>
        <taxon>Vertebrata</taxon>
        <taxon>Euteleostomi</taxon>
        <taxon>Amphibia</taxon>
        <taxon>Batrachia</taxon>
        <taxon>Anura</taxon>
        <taxon>Pipoidea</taxon>
        <taxon>Pipidae</taxon>
        <taxon>Xenopodinae</taxon>
        <taxon>Xenopus</taxon>
        <taxon>Silurana</taxon>
    </lineage>
</organism>
<dbReference type="InterPro" id="IPR036179">
    <property type="entry name" value="Ig-like_dom_sf"/>
</dbReference>
<dbReference type="CTD" id="3556"/>
<dbReference type="InterPro" id="IPR035897">
    <property type="entry name" value="Toll_tir_struct_dom_sf"/>
</dbReference>
<dbReference type="InterPro" id="IPR041416">
    <property type="entry name" value="IL-1RAcP-like_ig"/>
</dbReference>
<evidence type="ECO:0000256" key="15">
    <source>
        <dbReference type="SAM" id="MobiDB-lite"/>
    </source>
</evidence>
<name>A0A6I8QZN1_XENTR</name>
<keyword evidence="12" id="KW-0325">Glycoprotein</keyword>
<evidence type="ECO:0000256" key="14">
    <source>
        <dbReference type="ARBA" id="ARBA00023319"/>
    </source>
</evidence>
<accession>A0A6I8QZN1</accession>
<evidence type="ECO:0000313" key="24">
    <source>
        <dbReference type="Xenbase" id="XB-GENE-492428"/>
    </source>
</evidence>
<dbReference type="InterPro" id="IPR000157">
    <property type="entry name" value="TIR_dom"/>
</dbReference>
<keyword evidence="9 16" id="KW-0472">Membrane</keyword>
<keyword evidence="6" id="KW-0378">Hydrolase</keyword>
<dbReference type="Xenbase" id="XB-GENE-492428">
    <property type="gene designation" value="il1rap"/>
</dbReference>
<feature type="signal peptide" evidence="17">
    <location>
        <begin position="1"/>
        <end position="19"/>
    </location>
</feature>
<dbReference type="Reactome" id="R-XTR-9014826">
    <property type="pathway name" value="Interleukin-36 pathway"/>
</dbReference>
<dbReference type="InterPro" id="IPR004074">
    <property type="entry name" value="IL-1_rcpt_I/II-typ"/>
</dbReference>
<protein>
    <submittedName>
        <fullName evidence="20">Interleukin 1 receptor accessory protein</fullName>
    </submittedName>
    <submittedName>
        <fullName evidence="22 23">Interleukin-1 receptor accessory protein isoform X1</fullName>
    </submittedName>
</protein>
<feature type="domain" description="Ig-like" evidence="19">
    <location>
        <begin position="242"/>
        <end position="348"/>
    </location>
</feature>
<keyword evidence="4 17" id="KW-0732">Signal</keyword>
<feature type="domain" description="Ig-like" evidence="19">
    <location>
        <begin position="16"/>
        <end position="126"/>
    </location>
</feature>
<evidence type="ECO:0000259" key="19">
    <source>
        <dbReference type="PROSITE" id="PS50835"/>
    </source>
</evidence>
<dbReference type="InterPro" id="IPR015621">
    <property type="entry name" value="IL-1_rcpt_fam"/>
</dbReference>
<feature type="transmembrane region" description="Helical" evidence="16">
    <location>
        <begin position="363"/>
        <end position="383"/>
    </location>
</feature>
<dbReference type="InterPro" id="IPR007110">
    <property type="entry name" value="Ig-like_dom"/>
</dbReference>
<dbReference type="GO" id="GO:0004908">
    <property type="term" value="F:interleukin-1 receptor activity"/>
    <property type="evidence" value="ECO:0000318"/>
    <property type="project" value="GO_Central"/>
</dbReference>
<keyword evidence="21" id="KW-1185">Reference proteome</keyword>
<dbReference type="Pfam" id="PF18452">
    <property type="entry name" value="Ig_6"/>
    <property type="match status" value="1"/>
</dbReference>
<evidence type="ECO:0000256" key="1">
    <source>
        <dbReference type="ARBA" id="ARBA00004479"/>
    </source>
</evidence>
<dbReference type="Pfam" id="PF13927">
    <property type="entry name" value="Ig_3"/>
    <property type="match status" value="1"/>
</dbReference>
<evidence type="ECO:0000256" key="8">
    <source>
        <dbReference type="ARBA" id="ARBA00023027"/>
    </source>
</evidence>
<dbReference type="InterPro" id="IPR003599">
    <property type="entry name" value="Ig_sub"/>
</dbReference>
<evidence type="ECO:0000313" key="20">
    <source>
        <dbReference type="Ensembl" id="ENSXETP00000074559"/>
    </source>
</evidence>
<evidence type="ECO:0000256" key="5">
    <source>
        <dbReference type="ARBA" id="ARBA00022737"/>
    </source>
</evidence>
<dbReference type="InterPro" id="IPR013783">
    <property type="entry name" value="Ig-like_fold"/>
</dbReference>